<gene>
    <name evidence="1" type="ORF">CONLIGDRAFT_227889</name>
</gene>
<dbReference type="AlphaFoldDB" id="A0A1J7IW67"/>
<dbReference type="Proteomes" id="UP000182658">
    <property type="component" value="Unassembled WGS sequence"/>
</dbReference>
<proteinExistence type="predicted"/>
<dbReference type="EMBL" id="KV875095">
    <property type="protein sequence ID" value="OIW31549.1"/>
    <property type="molecule type" value="Genomic_DNA"/>
</dbReference>
<evidence type="ECO:0000313" key="2">
    <source>
        <dbReference type="Proteomes" id="UP000182658"/>
    </source>
</evidence>
<reference evidence="1 2" key="1">
    <citation type="submission" date="2016-10" db="EMBL/GenBank/DDBJ databases">
        <title>Draft genome sequence of Coniochaeta ligniaria NRRL30616, a lignocellulolytic fungus for bioabatement of inhibitors in plant biomass hydrolysates.</title>
        <authorList>
            <consortium name="DOE Joint Genome Institute"/>
            <person name="Jimenez D.J."/>
            <person name="Hector R.E."/>
            <person name="Riley R."/>
            <person name="Sun H."/>
            <person name="Grigoriev I.V."/>
            <person name="Van Elsas J.D."/>
            <person name="Nichols N.N."/>
        </authorList>
    </citation>
    <scope>NUCLEOTIDE SEQUENCE [LARGE SCALE GENOMIC DNA]</scope>
    <source>
        <strain evidence="1 2">NRRL 30616</strain>
    </source>
</reference>
<dbReference type="InParanoid" id="A0A1J7IW67"/>
<organism evidence="1 2">
    <name type="scientific">Coniochaeta ligniaria NRRL 30616</name>
    <dbReference type="NCBI Taxonomy" id="1408157"/>
    <lineage>
        <taxon>Eukaryota</taxon>
        <taxon>Fungi</taxon>
        <taxon>Dikarya</taxon>
        <taxon>Ascomycota</taxon>
        <taxon>Pezizomycotina</taxon>
        <taxon>Sordariomycetes</taxon>
        <taxon>Sordariomycetidae</taxon>
        <taxon>Coniochaetales</taxon>
        <taxon>Coniochaetaceae</taxon>
        <taxon>Coniochaeta</taxon>
    </lineage>
</organism>
<protein>
    <submittedName>
        <fullName evidence="1">Uncharacterized protein</fullName>
    </submittedName>
</protein>
<accession>A0A1J7IW67</accession>
<name>A0A1J7IW67_9PEZI</name>
<evidence type="ECO:0000313" key="1">
    <source>
        <dbReference type="EMBL" id="OIW31549.1"/>
    </source>
</evidence>
<keyword evidence="2" id="KW-1185">Reference proteome</keyword>
<sequence>MQHQWCGRRAALPIRDISSATSIFCSGTGSLKLIDYPLALRYRGREVSTASSARAQGSAREEWCCNISFLASNMPSATSSDTPSIGCTFVKSPSHRRQLTAFYCFSLIL</sequence>